<feature type="compositionally biased region" description="Basic and acidic residues" evidence="1">
    <location>
        <begin position="270"/>
        <end position="279"/>
    </location>
</feature>
<sequence>MSGPAPASARRVAPAAPPRAFPSSRPRRAGPRAPRTRARVVPPNKEWPPADVWEDFRKNVTGEWTGHAVALGPTGDIVPLPDEYVPSSFKEYGVGVNQWSTRATTAYDGDGGIDAVDSFSTTTRYLWPEAGCEFGKEDVAVTRGGDDRLMAGAQMGKMCVVDGDYAHGPLVLPPCEHGSRVKFQFGFSQRTRPADETSSNGPIKLTLDKKDDMKGGDREPDPKPARRIRVEVTVEAKPGEKRDWRLAKVELVSEARTDANGTVLGSNPRAPEHSPRLGEDDIATGEWRAVQGATFLTCESLLDDEAFDLSFDDEPSRLSSQSSDDTSTSDGFDGQSSDDTSTSDDERMRVRVGSGKGRAGRGRVKKGKGGEKVGEEKGGGEDSRELVTPTVVKSAAELEAERKERRRNRPPPQGLIVVPTWAVSAKGPFSSAYEYLVGGKSPLVLLPMRMWCLVESVGRDELLVEVGVYAGPGGLDEDWHDLALTEGGGSEPRRVAARRYERGGRFASAFFVEESRMTKAELEQEKGEGEGGNPLYF</sequence>
<feature type="compositionally biased region" description="Basic residues" evidence="1">
    <location>
        <begin position="25"/>
        <end position="38"/>
    </location>
</feature>
<feature type="compositionally biased region" description="Basic residues" evidence="1">
    <location>
        <begin position="358"/>
        <end position="367"/>
    </location>
</feature>
<dbReference type="OMA" id="WELATIE"/>
<evidence type="ECO:0000313" key="2">
    <source>
        <dbReference type="EMBL" id="ACO64354.1"/>
    </source>
</evidence>
<feature type="region of interest" description="Disordered" evidence="1">
    <location>
        <begin position="189"/>
        <end position="225"/>
    </location>
</feature>
<name>C1E7L8_MICCC</name>
<feature type="compositionally biased region" description="Low complexity" evidence="1">
    <location>
        <begin position="1"/>
        <end position="14"/>
    </location>
</feature>
<gene>
    <name evidence="2" type="ORF">MICPUN_59057</name>
</gene>
<keyword evidence="3" id="KW-1185">Reference proteome</keyword>
<dbReference type="STRING" id="296587.C1E7L8"/>
<feature type="region of interest" description="Disordered" evidence="1">
    <location>
        <begin position="1"/>
        <end position="46"/>
    </location>
</feature>
<dbReference type="AlphaFoldDB" id="C1E7L8"/>
<dbReference type="InParanoid" id="C1E7L8"/>
<dbReference type="eggNOG" id="KOG2275">
    <property type="taxonomic scope" value="Eukaryota"/>
</dbReference>
<dbReference type="Proteomes" id="UP000002009">
    <property type="component" value="Chromosome 6"/>
</dbReference>
<dbReference type="OrthoDB" id="498904at2759"/>
<feature type="compositionally biased region" description="Polar residues" evidence="1">
    <location>
        <begin position="189"/>
        <end position="201"/>
    </location>
</feature>
<reference evidence="2 3" key="1">
    <citation type="journal article" date="2009" name="Science">
        <title>Green evolution and dynamic adaptations revealed by genomes of the marine picoeukaryotes Micromonas.</title>
        <authorList>
            <person name="Worden A.Z."/>
            <person name="Lee J.H."/>
            <person name="Mock T."/>
            <person name="Rouze P."/>
            <person name="Simmons M.P."/>
            <person name="Aerts A.L."/>
            <person name="Allen A.E."/>
            <person name="Cuvelier M.L."/>
            <person name="Derelle E."/>
            <person name="Everett M.V."/>
            <person name="Foulon E."/>
            <person name="Grimwood J."/>
            <person name="Gundlach H."/>
            <person name="Henrissat B."/>
            <person name="Napoli C."/>
            <person name="McDonald S.M."/>
            <person name="Parker M.S."/>
            <person name="Rombauts S."/>
            <person name="Salamov A."/>
            <person name="Von Dassow P."/>
            <person name="Badger J.H."/>
            <person name="Coutinho P.M."/>
            <person name="Demir E."/>
            <person name="Dubchak I."/>
            <person name="Gentemann C."/>
            <person name="Eikrem W."/>
            <person name="Gready J.E."/>
            <person name="John U."/>
            <person name="Lanier W."/>
            <person name="Lindquist E.A."/>
            <person name="Lucas S."/>
            <person name="Mayer K.F."/>
            <person name="Moreau H."/>
            <person name="Not F."/>
            <person name="Otillar R."/>
            <person name="Panaud O."/>
            <person name="Pangilinan J."/>
            <person name="Paulsen I."/>
            <person name="Piegu B."/>
            <person name="Poliakov A."/>
            <person name="Robbens S."/>
            <person name="Schmutz J."/>
            <person name="Toulza E."/>
            <person name="Wyss T."/>
            <person name="Zelensky A."/>
            <person name="Zhou K."/>
            <person name="Armbrust E.V."/>
            <person name="Bhattacharya D."/>
            <person name="Goodenough U.W."/>
            <person name="Van de Peer Y."/>
            <person name="Grigoriev I.V."/>
        </authorList>
    </citation>
    <scope>NUCLEOTIDE SEQUENCE [LARGE SCALE GENOMIC DNA]</scope>
    <source>
        <strain evidence="3">RCC299 / NOUM17</strain>
    </source>
</reference>
<dbReference type="GeneID" id="8244036"/>
<evidence type="ECO:0000313" key="3">
    <source>
        <dbReference type="Proteomes" id="UP000002009"/>
    </source>
</evidence>
<proteinExistence type="predicted"/>
<feature type="compositionally biased region" description="Low complexity" evidence="1">
    <location>
        <begin position="319"/>
        <end position="340"/>
    </location>
</feature>
<dbReference type="RefSeq" id="XP_002503096.1">
    <property type="nucleotide sequence ID" value="XM_002503050.1"/>
</dbReference>
<dbReference type="EMBL" id="CP001327">
    <property type="protein sequence ID" value="ACO64354.1"/>
    <property type="molecule type" value="Genomic_DNA"/>
</dbReference>
<accession>C1E7L8</accession>
<feature type="compositionally biased region" description="Basic and acidic residues" evidence="1">
    <location>
        <begin position="206"/>
        <end position="225"/>
    </location>
</feature>
<evidence type="ECO:0000256" key="1">
    <source>
        <dbReference type="SAM" id="MobiDB-lite"/>
    </source>
</evidence>
<organism evidence="2 3">
    <name type="scientific">Micromonas commoda (strain RCC299 / NOUM17 / CCMP2709)</name>
    <name type="common">Picoplanktonic green alga</name>
    <dbReference type="NCBI Taxonomy" id="296587"/>
    <lineage>
        <taxon>Eukaryota</taxon>
        <taxon>Viridiplantae</taxon>
        <taxon>Chlorophyta</taxon>
        <taxon>Mamiellophyceae</taxon>
        <taxon>Mamiellales</taxon>
        <taxon>Mamiellaceae</taxon>
        <taxon>Micromonas</taxon>
    </lineage>
</organism>
<feature type="region of interest" description="Disordered" evidence="1">
    <location>
        <begin position="312"/>
        <end position="386"/>
    </location>
</feature>
<feature type="compositionally biased region" description="Basic and acidic residues" evidence="1">
    <location>
        <begin position="368"/>
        <end position="385"/>
    </location>
</feature>
<feature type="region of interest" description="Disordered" evidence="1">
    <location>
        <begin position="259"/>
        <end position="279"/>
    </location>
</feature>
<protein>
    <submittedName>
        <fullName evidence="2">Uncharacterized protein</fullName>
    </submittedName>
</protein>
<dbReference type="KEGG" id="mis:MICPUN_59057"/>